<dbReference type="EMBL" id="UINC01168301">
    <property type="protein sequence ID" value="SVD71271.1"/>
    <property type="molecule type" value="Genomic_DNA"/>
</dbReference>
<evidence type="ECO:0008006" key="3">
    <source>
        <dbReference type="Google" id="ProtNLM"/>
    </source>
</evidence>
<keyword evidence="1" id="KW-1133">Transmembrane helix</keyword>
<feature type="transmembrane region" description="Helical" evidence="1">
    <location>
        <begin position="20"/>
        <end position="47"/>
    </location>
</feature>
<feature type="transmembrane region" description="Helical" evidence="1">
    <location>
        <begin position="68"/>
        <end position="88"/>
    </location>
</feature>
<organism evidence="2">
    <name type="scientific">marine metagenome</name>
    <dbReference type="NCBI Taxonomy" id="408172"/>
    <lineage>
        <taxon>unclassified sequences</taxon>
        <taxon>metagenomes</taxon>
        <taxon>ecological metagenomes</taxon>
    </lineage>
</organism>
<name>A0A382XLD7_9ZZZZ</name>
<evidence type="ECO:0000256" key="1">
    <source>
        <dbReference type="SAM" id="Phobius"/>
    </source>
</evidence>
<feature type="non-terminal residue" evidence="2">
    <location>
        <position position="153"/>
    </location>
</feature>
<feature type="non-terminal residue" evidence="2">
    <location>
        <position position="1"/>
    </location>
</feature>
<gene>
    <name evidence="2" type="ORF">METZ01_LOCUS424125</name>
</gene>
<dbReference type="AlphaFoldDB" id="A0A382XLD7"/>
<protein>
    <recommendedName>
        <fullName evidence="3">VCBS repeat-containing protein</fullName>
    </recommendedName>
</protein>
<reference evidence="2" key="1">
    <citation type="submission" date="2018-05" db="EMBL/GenBank/DDBJ databases">
        <authorList>
            <person name="Lanie J.A."/>
            <person name="Ng W.-L."/>
            <person name="Kazmierczak K.M."/>
            <person name="Andrzejewski T.M."/>
            <person name="Davidsen T.M."/>
            <person name="Wayne K.J."/>
            <person name="Tettelin H."/>
            <person name="Glass J.I."/>
            <person name="Rusch D."/>
            <person name="Podicherti R."/>
            <person name="Tsui H.-C.T."/>
            <person name="Winkler M.E."/>
        </authorList>
    </citation>
    <scope>NUCLEOTIDE SEQUENCE</scope>
</reference>
<dbReference type="InterPro" id="IPR028994">
    <property type="entry name" value="Integrin_alpha_N"/>
</dbReference>
<keyword evidence="1" id="KW-0812">Transmembrane</keyword>
<evidence type="ECO:0000313" key="2">
    <source>
        <dbReference type="EMBL" id="SVD71271.1"/>
    </source>
</evidence>
<sequence length="153" mass="17561">LFPVANYISFEIPHRTFFFLLRVLSLVLKFFQALPLICPQLIAMVFSKRINYVLPRDTTSLKARMQKTILYFFVFTLAWVIAGCPKPGKVRKKMPRLFTINFVMETGAEPSFMIVEDFNLDGELDLVVTNSGDNTLSYFKGKGDGTFKDQIIM</sequence>
<keyword evidence="1" id="KW-0472">Membrane</keyword>
<proteinExistence type="predicted"/>
<accession>A0A382XLD7</accession>
<dbReference type="SUPFAM" id="SSF69318">
    <property type="entry name" value="Integrin alpha N-terminal domain"/>
    <property type="match status" value="1"/>
</dbReference>